<evidence type="ECO:0000256" key="9">
    <source>
        <dbReference type="ARBA" id="ARBA00022842"/>
    </source>
</evidence>
<comment type="catalytic activity">
    <reaction evidence="1">
        <text>(7,8-dihydropterin-6-yl)methyl diphosphate + 4-aminobenzoate = 7,8-dihydropteroate + diphosphate</text>
        <dbReference type="Rhea" id="RHEA:19949"/>
        <dbReference type="ChEBI" id="CHEBI:17836"/>
        <dbReference type="ChEBI" id="CHEBI:17839"/>
        <dbReference type="ChEBI" id="CHEBI:33019"/>
        <dbReference type="ChEBI" id="CHEBI:72950"/>
        <dbReference type="EC" id="2.5.1.15"/>
    </reaction>
</comment>
<dbReference type="PROSITE" id="PS00792">
    <property type="entry name" value="DHPS_1"/>
    <property type="match status" value="1"/>
</dbReference>
<evidence type="ECO:0000256" key="1">
    <source>
        <dbReference type="ARBA" id="ARBA00000012"/>
    </source>
</evidence>
<keyword evidence="15" id="KW-1185">Reference proteome</keyword>
<evidence type="ECO:0000256" key="6">
    <source>
        <dbReference type="ARBA" id="ARBA00016919"/>
    </source>
</evidence>
<evidence type="ECO:0000256" key="7">
    <source>
        <dbReference type="ARBA" id="ARBA00022679"/>
    </source>
</evidence>
<dbReference type="Pfam" id="PF00809">
    <property type="entry name" value="Pterin_bind"/>
    <property type="match status" value="1"/>
</dbReference>
<evidence type="ECO:0000256" key="5">
    <source>
        <dbReference type="ARBA" id="ARBA00012458"/>
    </source>
</evidence>
<dbReference type="UniPathway" id="UPA00077">
    <property type="reaction ID" value="UER00156"/>
</dbReference>
<keyword evidence="7 12" id="KW-0808">Transferase</keyword>
<dbReference type="PANTHER" id="PTHR20941:SF1">
    <property type="entry name" value="FOLIC ACID SYNTHESIS PROTEIN FOL1"/>
    <property type="match status" value="1"/>
</dbReference>
<comment type="caution">
    <text evidence="14">The sequence shown here is derived from an EMBL/GenBank/DDBJ whole genome shotgun (WGS) entry which is preliminary data.</text>
</comment>
<dbReference type="GO" id="GO:0046872">
    <property type="term" value="F:metal ion binding"/>
    <property type="evidence" value="ECO:0007669"/>
    <property type="project" value="UniProtKB-KW"/>
</dbReference>
<dbReference type="EMBL" id="NFZW01000005">
    <property type="protein sequence ID" value="RFA38115.1"/>
    <property type="molecule type" value="Genomic_DNA"/>
</dbReference>
<dbReference type="AlphaFoldDB" id="A0A3E0X1I4"/>
<evidence type="ECO:0000259" key="13">
    <source>
        <dbReference type="PROSITE" id="PS50972"/>
    </source>
</evidence>
<dbReference type="Proteomes" id="UP000256763">
    <property type="component" value="Unassembled WGS sequence"/>
</dbReference>
<organism evidence="14 15">
    <name type="scientific">Alkalilimnicola ehrlichii</name>
    <dbReference type="NCBI Taxonomy" id="351052"/>
    <lineage>
        <taxon>Bacteria</taxon>
        <taxon>Pseudomonadati</taxon>
        <taxon>Pseudomonadota</taxon>
        <taxon>Gammaproteobacteria</taxon>
        <taxon>Chromatiales</taxon>
        <taxon>Ectothiorhodospiraceae</taxon>
        <taxon>Alkalilimnicola</taxon>
    </lineage>
</organism>
<evidence type="ECO:0000256" key="4">
    <source>
        <dbReference type="ARBA" id="ARBA00009503"/>
    </source>
</evidence>
<dbReference type="InterPro" id="IPR000489">
    <property type="entry name" value="Pterin-binding_dom"/>
</dbReference>
<dbReference type="FunFam" id="3.20.20.20:FF:000006">
    <property type="entry name" value="Dihydropteroate synthase"/>
    <property type="match status" value="1"/>
</dbReference>
<dbReference type="GO" id="GO:0046654">
    <property type="term" value="P:tetrahydrofolate biosynthetic process"/>
    <property type="evidence" value="ECO:0007669"/>
    <property type="project" value="UniProtKB-UniPathway"/>
</dbReference>
<accession>A0A3E0X1I4</accession>
<dbReference type="OrthoDB" id="9811744at2"/>
<dbReference type="PANTHER" id="PTHR20941">
    <property type="entry name" value="FOLATE SYNTHESIS PROTEINS"/>
    <property type="match status" value="1"/>
</dbReference>
<sequence length="288" mass="30184">MECAIPEAAAGPVLRCGDGKRLDLSAPRVMGILNVTPDSFSDGGDFFNPEAALAQAYALVEAGAAIIDIGGESTRPGAPPVSVEEELRRVVPVVEALAPALPVPISVDTSKPEVMQAAIAAGAGMVNDVMALRAPGALETVAGLGVPVCLMHMIGTPRTMQQAPRYGDVVTEVRRFLLDRVDACLAAGIAREQIVLDPGFGFGKTVEHNCRLLRELNRIIDTGLPVLVGMSRKSIFGRLLNQPVDRRLPGSLAAAVIAAWQGARIIRAHDVQATVEAITVTDAFATLG</sequence>
<dbReference type="SUPFAM" id="SSF51717">
    <property type="entry name" value="Dihydropteroate synthetase-like"/>
    <property type="match status" value="1"/>
</dbReference>
<keyword evidence="8 12" id="KW-0479">Metal-binding</keyword>
<comment type="cofactor">
    <cofactor evidence="2 12">
        <name>Mg(2+)</name>
        <dbReference type="ChEBI" id="CHEBI:18420"/>
    </cofactor>
</comment>
<feature type="domain" description="Pterin-binding" evidence="13">
    <location>
        <begin position="27"/>
        <end position="279"/>
    </location>
</feature>
<evidence type="ECO:0000256" key="10">
    <source>
        <dbReference type="ARBA" id="ARBA00022909"/>
    </source>
</evidence>
<proteinExistence type="inferred from homology"/>
<dbReference type="Gene3D" id="3.20.20.20">
    <property type="entry name" value="Dihydropteroate synthase-like"/>
    <property type="match status" value="1"/>
</dbReference>
<comment type="similarity">
    <text evidence="4 12">Belongs to the DHPS family.</text>
</comment>
<gene>
    <name evidence="14" type="ORF">CAL65_07230</name>
</gene>
<evidence type="ECO:0000313" key="15">
    <source>
        <dbReference type="Proteomes" id="UP000256763"/>
    </source>
</evidence>
<dbReference type="GO" id="GO:0046656">
    <property type="term" value="P:folic acid biosynthetic process"/>
    <property type="evidence" value="ECO:0007669"/>
    <property type="project" value="UniProtKB-KW"/>
</dbReference>
<dbReference type="GO" id="GO:0004156">
    <property type="term" value="F:dihydropteroate synthase activity"/>
    <property type="evidence" value="ECO:0007669"/>
    <property type="project" value="UniProtKB-EC"/>
</dbReference>
<reference evidence="15" key="1">
    <citation type="submission" date="2017-05" db="EMBL/GenBank/DDBJ databases">
        <authorList>
            <person name="Sharma S."/>
            <person name="Sidhu C."/>
            <person name="Pinnaka A.K."/>
        </authorList>
    </citation>
    <scope>NUCLEOTIDE SEQUENCE [LARGE SCALE GENOMIC DNA]</scope>
    <source>
        <strain evidence="15">AK93</strain>
    </source>
</reference>
<evidence type="ECO:0000256" key="3">
    <source>
        <dbReference type="ARBA" id="ARBA00004763"/>
    </source>
</evidence>
<keyword evidence="10 12" id="KW-0289">Folate biosynthesis</keyword>
<evidence type="ECO:0000256" key="12">
    <source>
        <dbReference type="RuleBase" id="RU361205"/>
    </source>
</evidence>
<dbReference type="InterPro" id="IPR011005">
    <property type="entry name" value="Dihydropteroate_synth-like_sf"/>
</dbReference>
<comment type="function">
    <text evidence="12">Catalyzes the condensation of para-aminobenzoate (pABA) with 6-hydroxymethyl-7,8-dihydropterin diphosphate (DHPt-PP) to form 7,8-dihydropteroate (H2Pte), the immediate precursor of folate derivatives.</text>
</comment>
<dbReference type="InterPro" id="IPR045031">
    <property type="entry name" value="DHP_synth-like"/>
</dbReference>
<evidence type="ECO:0000256" key="2">
    <source>
        <dbReference type="ARBA" id="ARBA00001946"/>
    </source>
</evidence>
<dbReference type="EC" id="2.5.1.15" evidence="5 12"/>
<evidence type="ECO:0000256" key="8">
    <source>
        <dbReference type="ARBA" id="ARBA00022723"/>
    </source>
</evidence>
<dbReference type="CDD" id="cd00739">
    <property type="entry name" value="DHPS"/>
    <property type="match status" value="1"/>
</dbReference>
<dbReference type="GO" id="GO:0005829">
    <property type="term" value="C:cytosol"/>
    <property type="evidence" value="ECO:0007669"/>
    <property type="project" value="TreeGrafter"/>
</dbReference>
<dbReference type="PROSITE" id="PS50972">
    <property type="entry name" value="PTERIN_BINDING"/>
    <property type="match status" value="1"/>
</dbReference>
<name>A0A3E0X1I4_9GAMM</name>
<dbReference type="NCBIfam" id="TIGR01496">
    <property type="entry name" value="DHPS"/>
    <property type="match status" value="1"/>
</dbReference>
<evidence type="ECO:0000256" key="11">
    <source>
        <dbReference type="ARBA" id="ARBA00030193"/>
    </source>
</evidence>
<protein>
    <recommendedName>
        <fullName evidence="6 12">Dihydropteroate synthase</fullName>
        <shortName evidence="12">DHPS</shortName>
        <ecNumber evidence="5 12">2.5.1.15</ecNumber>
    </recommendedName>
    <alternativeName>
        <fullName evidence="11 12">Dihydropteroate pyrophosphorylase</fullName>
    </alternativeName>
</protein>
<dbReference type="PROSITE" id="PS00793">
    <property type="entry name" value="DHPS_2"/>
    <property type="match status" value="1"/>
</dbReference>
<evidence type="ECO:0000313" key="14">
    <source>
        <dbReference type="EMBL" id="RFA38115.1"/>
    </source>
</evidence>
<comment type="pathway">
    <text evidence="3 12">Cofactor biosynthesis; tetrahydrofolate biosynthesis; 7,8-dihydrofolate from 2-amino-4-hydroxy-6-hydroxymethyl-7,8-dihydropteridine diphosphate and 4-aminobenzoate: step 1/2.</text>
</comment>
<keyword evidence="9 12" id="KW-0460">Magnesium</keyword>
<dbReference type="InterPro" id="IPR006390">
    <property type="entry name" value="DHP_synth_dom"/>
</dbReference>
<dbReference type="RefSeq" id="WP_116301477.1">
    <property type="nucleotide sequence ID" value="NZ_NFZV01000004.1"/>
</dbReference>